<dbReference type="EMBL" id="NCVQ01000005">
    <property type="protein sequence ID" value="PWZ26119.1"/>
    <property type="molecule type" value="Genomic_DNA"/>
</dbReference>
<name>A0A3L6EZE9_MAIZE</name>
<dbReference type="AlphaFoldDB" id="A0A3L6EZE9"/>
<feature type="compositionally biased region" description="Basic and acidic residues" evidence="1">
    <location>
        <begin position="12"/>
        <end position="27"/>
    </location>
</feature>
<reference evidence="2" key="1">
    <citation type="journal article" date="2018" name="Nat. Genet.">
        <title>Extensive intraspecific gene order and gene structural variations between Mo17 and other maize genomes.</title>
        <authorList>
            <person name="Sun S."/>
            <person name="Zhou Y."/>
            <person name="Chen J."/>
            <person name="Shi J."/>
            <person name="Zhao H."/>
            <person name="Zhao H."/>
            <person name="Song W."/>
            <person name="Zhang M."/>
            <person name="Cui Y."/>
            <person name="Dong X."/>
            <person name="Liu H."/>
            <person name="Ma X."/>
            <person name="Jiao Y."/>
            <person name="Wang B."/>
            <person name="Wei X."/>
            <person name="Stein J.C."/>
            <person name="Glaubitz J.C."/>
            <person name="Lu F."/>
            <person name="Yu G."/>
            <person name="Liang C."/>
            <person name="Fengler K."/>
            <person name="Li B."/>
            <person name="Rafalski A."/>
            <person name="Schnable P.S."/>
            <person name="Ware D.H."/>
            <person name="Buckler E.S."/>
            <person name="Lai J."/>
        </authorList>
    </citation>
    <scope>NUCLEOTIDE SEQUENCE [LARGE SCALE GENOMIC DNA]</scope>
    <source>
        <tissue evidence="2">Seedling</tissue>
    </source>
</reference>
<sequence length="59" mass="6555">MLFSATIESFEGEERERSSKQQDLSEKRLRLHSFSAERSVPGLFVGGTNQPGLEPDVAC</sequence>
<accession>A0A3L6EZE9</accession>
<feature type="region of interest" description="Disordered" evidence="1">
    <location>
        <begin position="1"/>
        <end position="27"/>
    </location>
</feature>
<evidence type="ECO:0000256" key="1">
    <source>
        <dbReference type="SAM" id="MobiDB-lite"/>
    </source>
</evidence>
<organism evidence="2">
    <name type="scientific">Zea mays</name>
    <name type="common">Maize</name>
    <dbReference type="NCBI Taxonomy" id="4577"/>
    <lineage>
        <taxon>Eukaryota</taxon>
        <taxon>Viridiplantae</taxon>
        <taxon>Streptophyta</taxon>
        <taxon>Embryophyta</taxon>
        <taxon>Tracheophyta</taxon>
        <taxon>Spermatophyta</taxon>
        <taxon>Magnoliopsida</taxon>
        <taxon>Liliopsida</taxon>
        <taxon>Poales</taxon>
        <taxon>Poaceae</taxon>
        <taxon>PACMAD clade</taxon>
        <taxon>Panicoideae</taxon>
        <taxon>Andropogonodae</taxon>
        <taxon>Andropogoneae</taxon>
        <taxon>Tripsacinae</taxon>
        <taxon>Zea</taxon>
    </lineage>
</organism>
<evidence type="ECO:0000313" key="2">
    <source>
        <dbReference type="EMBL" id="PWZ26119.1"/>
    </source>
</evidence>
<dbReference type="Proteomes" id="UP000251960">
    <property type="component" value="Chromosome 4"/>
</dbReference>
<comment type="caution">
    <text evidence="2">The sequence shown here is derived from an EMBL/GenBank/DDBJ whole genome shotgun (WGS) entry which is preliminary data.</text>
</comment>
<protein>
    <submittedName>
        <fullName evidence="2">Uncharacterized protein</fullName>
    </submittedName>
</protein>
<proteinExistence type="predicted"/>
<gene>
    <name evidence="2" type="ORF">Zm00014a_023537</name>
</gene>